<organism evidence="2 3">
    <name type="scientific">Letharia columbiana</name>
    <dbReference type="NCBI Taxonomy" id="112416"/>
    <lineage>
        <taxon>Eukaryota</taxon>
        <taxon>Fungi</taxon>
        <taxon>Dikarya</taxon>
        <taxon>Ascomycota</taxon>
        <taxon>Pezizomycotina</taxon>
        <taxon>Lecanoromycetes</taxon>
        <taxon>OSLEUM clade</taxon>
        <taxon>Lecanoromycetidae</taxon>
        <taxon>Lecanorales</taxon>
        <taxon>Lecanorineae</taxon>
        <taxon>Parmeliaceae</taxon>
        <taxon>Letharia</taxon>
    </lineage>
</organism>
<dbReference type="AlphaFoldDB" id="A0A8H6G3E1"/>
<evidence type="ECO:0000313" key="3">
    <source>
        <dbReference type="Proteomes" id="UP000578531"/>
    </source>
</evidence>
<dbReference type="GeneID" id="59283874"/>
<accession>A0A8H6G3E1</accession>
<dbReference type="RefSeq" id="XP_037168929.1">
    <property type="nucleotide sequence ID" value="XM_037304134.1"/>
</dbReference>
<evidence type="ECO:0000313" key="2">
    <source>
        <dbReference type="EMBL" id="KAF6239654.1"/>
    </source>
</evidence>
<dbReference type="EMBL" id="JACCJC010000005">
    <property type="protein sequence ID" value="KAF6239654.1"/>
    <property type="molecule type" value="Genomic_DNA"/>
</dbReference>
<keyword evidence="3" id="KW-1185">Reference proteome</keyword>
<reference evidence="2 3" key="1">
    <citation type="journal article" date="2020" name="Genomics">
        <title>Complete, high-quality genomes from long-read metagenomic sequencing of two wolf lichen thalli reveals enigmatic genome architecture.</title>
        <authorList>
            <person name="McKenzie S.K."/>
            <person name="Walston R.F."/>
            <person name="Allen J.L."/>
        </authorList>
    </citation>
    <scope>NUCLEOTIDE SEQUENCE [LARGE SCALE GENOMIC DNA]</scope>
    <source>
        <strain evidence="2">WasteWater2</strain>
    </source>
</reference>
<evidence type="ECO:0000256" key="1">
    <source>
        <dbReference type="SAM" id="MobiDB-lite"/>
    </source>
</evidence>
<sequence>MYPPSDVYPLIDYCATILPYQQGDEADNTILQRIRVMDSWPAQSGVGQESDDGELSSSEESERASVDGGKVSLIGHLDSVSLGCKHVAF</sequence>
<feature type="compositionally biased region" description="Acidic residues" evidence="1">
    <location>
        <begin position="49"/>
        <end position="59"/>
    </location>
</feature>
<comment type="caution">
    <text evidence="2">The sequence shown here is derived from an EMBL/GenBank/DDBJ whole genome shotgun (WGS) entry which is preliminary data.</text>
</comment>
<feature type="region of interest" description="Disordered" evidence="1">
    <location>
        <begin position="41"/>
        <end position="68"/>
    </location>
</feature>
<gene>
    <name evidence="2" type="ORF">HO173_002200</name>
</gene>
<name>A0A8H6G3E1_9LECA</name>
<dbReference type="Proteomes" id="UP000578531">
    <property type="component" value="Unassembled WGS sequence"/>
</dbReference>
<protein>
    <submittedName>
        <fullName evidence="2">Uncharacterized protein</fullName>
    </submittedName>
</protein>
<proteinExistence type="predicted"/>